<dbReference type="EMBL" id="UFXQ01000001">
    <property type="protein sequence ID" value="STC69108.1"/>
    <property type="molecule type" value="Genomic_DNA"/>
</dbReference>
<dbReference type="RefSeq" id="WP_018581211.1">
    <property type="nucleotide sequence ID" value="NZ_LDYD01000002.1"/>
</dbReference>
<feature type="transmembrane region" description="Helical" evidence="1">
    <location>
        <begin position="55"/>
        <end position="74"/>
    </location>
</feature>
<feature type="transmembrane region" description="Helical" evidence="1">
    <location>
        <begin position="216"/>
        <end position="238"/>
    </location>
</feature>
<gene>
    <name evidence="2" type="ORF">NCTC11862_00888</name>
</gene>
<keyword evidence="1" id="KW-1133">Transmembrane helix</keyword>
<dbReference type="Proteomes" id="UP000254467">
    <property type="component" value="Unassembled WGS sequence"/>
</dbReference>
<accession>A0A376CN66</accession>
<evidence type="ECO:0000313" key="2">
    <source>
        <dbReference type="EMBL" id="STC69108.1"/>
    </source>
</evidence>
<keyword evidence="3" id="KW-1185">Reference proteome</keyword>
<proteinExistence type="predicted"/>
<evidence type="ECO:0000256" key="1">
    <source>
        <dbReference type="SAM" id="Phobius"/>
    </source>
</evidence>
<dbReference type="InterPro" id="IPR011737">
    <property type="entry name" value="CHP02206_TP0381"/>
</dbReference>
<dbReference type="Pfam" id="PF14808">
    <property type="entry name" value="TMEM164"/>
    <property type="match status" value="1"/>
</dbReference>
<keyword evidence="1" id="KW-0472">Membrane</keyword>
<dbReference type="NCBIfam" id="TIGR02206">
    <property type="entry name" value="intg_mem_TP0381"/>
    <property type="match status" value="1"/>
</dbReference>
<feature type="transmembrane region" description="Helical" evidence="1">
    <location>
        <begin position="143"/>
        <end position="165"/>
    </location>
</feature>
<dbReference type="AlphaFoldDB" id="A0A376CN66"/>
<feature type="transmembrane region" description="Helical" evidence="1">
    <location>
        <begin position="28"/>
        <end position="48"/>
    </location>
</feature>
<protein>
    <submittedName>
        <fullName evidence="2">Hypothetical membrane protein</fullName>
    </submittedName>
</protein>
<keyword evidence="1" id="KW-0812">Transmembrane</keyword>
<sequence>MAYQPPPWTSLHTGRSHQTITQFDRTHLTVLVLIIIISGILVVAVRQLPKNVVKAARKVAGVLLGVMVFSYYAYVLHPQRIVWDETAPFHVSDFLRVITPFAVLSDNPTATALSFYWGTLLNSMALLTPDMAYVLDRPRLQELAYWFFHAVALVVPVVLTFGLGYRPSWRDWRVTTGITAAWAVFAAQMNKVTGGNYGFLARPSRGWSELHILGGWPTYLFILVPAVPAIWAGMTWWANRR</sequence>
<organism evidence="2 3">
    <name type="scientific">Corynebacterium pilosum</name>
    <dbReference type="NCBI Taxonomy" id="35756"/>
    <lineage>
        <taxon>Bacteria</taxon>
        <taxon>Bacillati</taxon>
        <taxon>Actinomycetota</taxon>
        <taxon>Actinomycetes</taxon>
        <taxon>Mycobacteriales</taxon>
        <taxon>Corynebacteriaceae</taxon>
        <taxon>Corynebacterium</taxon>
    </lineage>
</organism>
<name>A0A376CN66_9CORY</name>
<dbReference type="OrthoDB" id="9813172at2"/>
<reference evidence="2 3" key="1">
    <citation type="submission" date="2018-06" db="EMBL/GenBank/DDBJ databases">
        <authorList>
            <consortium name="Pathogen Informatics"/>
            <person name="Doyle S."/>
        </authorList>
    </citation>
    <scope>NUCLEOTIDE SEQUENCE [LARGE SCALE GENOMIC DNA]</scope>
    <source>
        <strain evidence="2 3">NCTC11862</strain>
    </source>
</reference>
<dbReference type="STRING" id="35756.GCA_001044155_00400"/>
<evidence type="ECO:0000313" key="3">
    <source>
        <dbReference type="Proteomes" id="UP000254467"/>
    </source>
</evidence>